<organism evidence="2 3">
    <name type="scientific">Bacteriovorax antarcticus</name>
    <dbReference type="NCBI Taxonomy" id="3088717"/>
    <lineage>
        <taxon>Bacteria</taxon>
        <taxon>Pseudomonadati</taxon>
        <taxon>Bdellovibrionota</taxon>
        <taxon>Bacteriovoracia</taxon>
        <taxon>Bacteriovoracales</taxon>
        <taxon>Bacteriovoracaceae</taxon>
        <taxon>Bacteriovorax</taxon>
    </lineage>
</organism>
<feature type="transmembrane region" description="Helical" evidence="1">
    <location>
        <begin position="96"/>
        <end position="120"/>
    </location>
</feature>
<evidence type="ECO:0000313" key="2">
    <source>
        <dbReference type="EMBL" id="MEA9357372.1"/>
    </source>
</evidence>
<evidence type="ECO:0000313" key="3">
    <source>
        <dbReference type="Proteomes" id="UP001302274"/>
    </source>
</evidence>
<name>A0ABU5VWQ1_9BACT</name>
<dbReference type="EMBL" id="JAYGJQ010000002">
    <property type="protein sequence ID" value="MEA9357372.1"/>
    <property type="molecule type" value="Genomic_DNA"/>
</dbReference>
<dbReference type="RefSeq" id="WP_323577359.1">
    <property type="nucleotide sequence ID" value="NZ_JAYGJQ010000002.1"/>
</dbReference>
<feature type="transmembrane region" description="Helical" evidence="1">
    <location>
        <begin position="193"/>
        <end position="213"/>
    </location>
</feature>
<comment type="caution">
    <text evidence="2">The sequence shown here is derived from an EMBL/GenBank/DDBJ whole genome shotgun (WGS) entry which is preliminary data.</text>
</comment>
<reference evidence="2 3" key="1">
    <citation type="submission" date="2023-11" db="EMBL/GenBank/DDBJ databases">
        <title>A Novel Polar Bacteriovorax (B. antarcticus) Isolated from the Biocrust in Antarctica.</title>
        <authorList>
            <person name="Mun W."/>
            <person name="Choi S.Y."/>
            <person name="Mitchell R.J."/>
        </authorList>
    </citation>
    <scope>NUCLEOTIDE SEQUENCE [LARGE SCALE GENOMIC DNA]</scope>
    <source>
        <strain evidence="2 3">PP10</strain>
    </source>
</reference>
<feature type="transmembrane region" description="Helical" evidence="1">
    <location>
        <begin position="61"/>
        <end position="84"/>
    </location>
</feature>
<evidence type="ECO:0000256" key="1">
    <source>
        <dbReference type="SAM" id="Phobius"/>
    </source>
</evidence>
<keyword evidence="1" id="KW-0812">Transmembrane</keyword>
<proteinExistence type="predicted"/>
<dbReference type="PANTHER" id="PTHR37314">
    <property type="entry name" value="SLR0142 PROTEIN"/>
    <property type="match status" value="1"/>
</dbReference>
<feature type="transmembrane region" description="Helical" evidence="1">
    <location>
        <begin position="21"/>
        <end position="41"/>
    </location>
</feature>
<gene>
    <name evidence="2" type="ORF">SHI21_14190</name>
</gene>
<keyword evidence="1" id="KW-1133">Transmembrane helix</keyword>
<keyword evidence="1" id="KW-0472">Membrane</keyword>
<accession>A0ABU5VWQ1</accession>
<feature type="transmembrane region" description="Helical" evidence="1">
    <location>
        <begin position="132"/>
        <end position="152"/>
    </location>
</feature>
<dbReference type="PANTHER" id="PTHR37314:SF4">
    <property type="entry name" value="UPF0700 TRANSMEMBRANE PROTEIN YOAK"/>
    <property type="match status" value="1"/>
</dbReference>
<protein>
    <submittedName>
        <fullName evidence="2">YoaK family protein</fullName>
    </submittedName>
</protein>
<dbReference type="Pfam" id="PF06912">
    <property type="entry name" value="DUF1275"/>
    <property type="match status" value="1"/>
</dbReference>
<dbReference type="InterPro" id="IPR010699">
    <property type="entry name" value="DUF1275"/>
</dbReference>
<dbReference type="Proteomes" id="UP001302274">
    <property type="component" value="Unassembled WGS sequence"/>
</dbReference>
<feature type="transmembrane region" description="Helical" evidence="1">
    <location>
        <begin position="219"/>
        <end position="239"/>
    </location>
</feature>
<keyword evidence="3" id="KW-1185">Reference proteome</keyword>
<sequence>MLYGNESISYYSKSNVSIWMLMAFQAGLLNIGGFMACHRFVSHVTGFATFFGYEINQADNSHAIGMLVVPLFFLLGAMISGFLVDIRLKMHKRPKYYLSFGFIFILLLAIYIGGISGLFGVFGEPLNNRSDYLLLIILCFTCGIQNGSITSVSKSVIRTTHLTGITTDLGIGLARMLSAKKLSETMENEKKATLMRVGIILFFGLGSVAGGFVFSKLAYYGFIIPVATSGVLFSLMLYFQFLKPKMAS</sequence>